<organism evidence="7 8">
    <name type="scientific">Brevibacillus ruminantium</name>
    <dbReference type="NCBI Taxonomy" id="2950604"/>
    <lineage>
        <taxon>Bacteria</taxon>
        <taxon>Bacillati</taxon>
        <taxon>Bacillota</taxon>
        <taxon>Bacilli</taxon>
        <taxon>Bacillales</taxon>
        <taxon>Paenibacillaceae</taxon>
        <taxon>Brevibacillus</taxon>
    </lineage>
</organism>
<dbReference type="InterPro" id="IPR016215">
    <property type="entry name" value="NTA_MOA"/>
</dbReference>
<evidence type="ECO:0000256" key="3">
    <source>
        <dbReference type="ARBA" id="ARBA00023002"/>
    </source>
</evidence>
<proteinExistence type="inferred from homology"/>
<keyword evidence="2" id="KW-0288">FMN</keyword>
<evidence type="ECO:0000256" key="2">
    <source>
        <dbReference type="ARBA" id="ARBA00022643"/>
    </source>
</evidence>
<keyword evidence="8" id="KW-1185">Reference proteome</keyword>
<reference evidence="7" key="1">
    <citation type="submission" date="2022-06" db="EMBL/GenBank/DDBJ databases">
        <title>Genome sequencing of Brevibacillus sp. BB3-R1.</title>
        <authorList>
            <person name="Heo J."/>
            <person name="Lee D."/>
            <person name="Won M."/>
            <person name="Han B.-H."/>
            <person name="Hong S.-B."/>
            <person name="Kwon S.-W."/>
        </authorList>
    </citation>
    <scope>NUCLEOTIDE SEQUENCE</scope>
    <source>
        <strain evidence="7">BB3-R1</strain>
    </source>
</reference>
<keyword evidence="3" id="KW-0560">Oxidoreductase</keyword>
<sequence length="443" mass="49475">MTQTRQLKLGAMIHGVGGTMDGWRHPAIPSDASVNLGFYKQQALKAESGKFDLVFIADGLYINEKSIPHFLNRFEPITILSALGAVTSRIGLVGTLSTSYSEPFTVARQFASIDHISGGRAGWNVVTSPLEGSALNYGKTHPAHQKRYQIAEEFLEVAKGLWDSWEDDAFIRDKESGVFFDPQKLHRLNHQGAYFSVQGPLNIARSRQGQPVIFQAGSSESGKTLAAKSADAVFTNHENLEDAKRFYQDVKRRAAQYGRTSQEILIFPGIGPIVGRTSAEAEQKYEEVARLVTIENALHFLGRFFDHFDFSQFPLDEPFPDIGDVGSNSFRSTTDKIKQQAKEQNLTLRQVALLAATPRNNFIGTPDTVADLIQQWFEEEAADGFIIHASVPGGLDDFVEQVVPILQERGIFRREYEHDTLRGNLGLPVPRNRYTLARQKLHR</sequence>
<evidence type="ECO:0000259" key="6">
    <source>
        <dbReference type="Pfam" id="PF00296"/>
    </source>
</evidence>
<gene>
    <name evidence="7" type="ORF">NDK47_06125</name>
</gene>
<dbReference type="InterPro" id="IPR036661">
    <property type="entry name" value="Luciferase-like_sf"/>
</dbReference>
<dbReference type="Proteomes" id="UP001056500">
    <property type="component" value="Chromosome"/>
</dbReference>
<evidence type="ECO:0000313" key="8">
    <source>
        <dbReference type="Proteomes" id="UP001056500"/>
    </source>
</evidence>
<name>A0ABY4WIJ9_9BACL</name>
<dbReference type="SUPFAM" id="SSF51679">
    <property type="entry name" value="Bacterial luciferase-like"/>
    <property type="match status" value="1"/>
</dbReference>
<comment type="similarity">
    <text evidence="5">Belongs to the NtaA/SnaA/DszA monooxygenase family.</text>
</comment>
<dbReference type="PANTHER" id="PTHR30011:SF16">
    <property type="entry name" value="C2H2 FINGER DOMAIN TRANSCRIPTION FACTOR (EUROFUNG)-RELATED"/>
    <property type="match status" value="1"/>
</dbReference>
<dbReference type="Pfam" id="PF00296">
    <property type="entry name" value="Bac_luciferase"/>
    <property type="match status" value="1"/>
</dbReference>
<dbReference type="EMBL" id="CP098755">
    <property type="protein sequence ID" value="USG66873.1"/>
    <property type="molecule type" value="Genomic_DNA"/>
</dbReference>
<evidence type="ECO:0000256" key="5">
    <source>
        <dbReference type="ARBA" id="ARBA00033748"/>
    </source>
</evidence>
<dbReference type="PANTHER" id="PTHR30011">
    <property type="entry name" value="ALKANESULFONATE MONOOXYGENASE-RELATED"/>
    <property type="match status" value="1"/>
</dbReference>
<evidence type="ECO:0000256" key="4">
    <source>
        <dbReference type="ARBA" id="ARBA00023033"/>
    </source>
</evidence>
<dbReference type="PIRSF" id="PIRSF000337">
    <property type="entry name" value="NTA_MOA"/>
    <property type="match status" value="1"/>
</dbReference>
<accession>A0ABY4WIJ9</accession>
<protein>
    <submittedName>
        <fullName evidence="7">LLM class flavin-dependent oxidoreductase</fullName>
    </submittedName>
</protein>
<feature type="domain" description="Luciferase-like" evidence="6">
    <location>
        <begin position="22"/>
        <end position="379"/>
    </location>
</feature>
<dbReference type="InterPro" id="IPR011251">
    <property type="entry name" value="Luciferase-like_dom"/>
</dbReference>
<dbReference type="RefSeq" id="WP_251873978.1">
    <property type="nucleotide sequence ID" value="NZ_CP098755.1"/>
</dbReference>
<keyword evidence="1" id="KW-0285">Flavoprotein</keyword>
<dbReference type="Gene3D" id="3.20.20.30">
    <property type="entry name" value="Luciferase-like domain"/>
    <property type="match status" value="1"/>
</dbReference>
<dbReference type="InterPro" id="IPR051260">
    <property type="entry name" value="Diverse_substr_monoxygenases"/>
</dbReference>
<evidence type="ECO:0000256" key="1">
    <source>
        <dbReference type="ARBA" id="ARBA00022630"/>
    </source>
</evidence>
<evidence type="ECO:0000313" key="7">
    <source>
        <dbReference type="EMBL" id="USG66873.1"/>
    </source>
</evidence>
<dbReference type="CDD" id="cd01095">
    <property type="entry name" value="Nitrilotriacetate_monoxgenase"/>
    <property type="match status" value="1"/>
</dbReference>
<dbReference type="NCBIfam" id="TIGR03860">
    <property type="entry name" value="FMN_nitrolo"/>
    <property type="match status" value="1"/>
</dbReference>
<keyword evidence="4" id="KW-0503">Monooxygenase</keyword>